<dbReference type="PROSITE" id="PS51679">
    <property type="entry name" value="SAM_MT_C5"/>
    <property type="match status" value="1"/>
</dbReference>
<comment type="similarity">
    <text evidence="4">Belongs to the class I-like SAM-binding methyltransferase superfamily. C5-methyltransferase family.</text>
</comment>
<evidence type="ECO:0000256" key="3">
    <source>
        <dbReference type="ARBA" id="ARBA00022691"/>
    </source>
</evidence>
<dbReference type="GO" id="GO:0008168">
    <property type="term" value="F:methyltransferase activity"/>
    <property type="evidence" value="ECO:0007669"/>
    <property type="project" value="UniProtKB-KW"/>
</dbReference>
<dbReference type="InterPro" id="IPR050750">
    <property type="entry name" value="C5-MTase"/>
</dbReference>
<accession>A0A1E7FTH0</accession>
<evidence type="ECO:0000313" key="7">
    <source>
        <dbReference type="Proteomes" id="UP000095751"/>
    </source>
</evidence>
<evidence type="ECO:0000256" key="4">
    <source>
        <dbReference type="PROSITE-ProRule" id="PRU01016"/>
    </source>
</evidence>
<proteinExistence type="inferred from homology"/>
<dbReference type="GO" id="GO:0032259">
    <property type="term" value="P:methylation"/>
    <property type="evidence" value="ECO:0007669"/>
    <property type="project" value="UniProtKB-KW"/>
</dbReference>
<dbReference type="SUPFAM" id="SSF53335">
    <property type="entry name" value="S-adenosyl-L-methionine-dependent methyltransferases"/>
    <property type="match status" value="1"/>
</dbReference>
<feature type="non-terminal residue" evidence="6">
    <location>
        <position position="1"/>
    </location>
</feature>
<dbReference type="KEGG" id="fcy:FRACYDRAFT_139371"/>
<protein>
    <submittedName>
        <fullName evidence="6">S-adenosyl-L-methionine-dependent methyltransferase</fullName>
    </submittedName>
</protein>
<dbReference type="EMBL" id="KV784354">
    <property type="protein sequence ID" value="OEU21471.1"/>
    <property type="molecule type" value="Genomic_DNA"/>
</dbReference>
<dbReference type="Proteomes" id="UP000095751">
    <property type="component" value="Unassembled WGS sequence"/>
</dbReference>
<keyword evidence="1 4" id="KW-0489">Methyltransferase</keyword>
<dbReference type="Gene3D" id="3.40.50.150">
    <property type="entry name" value="Vaccinia Virus protein VP39"/>
    <property type="match status" value="1"/>
</dbReference>
<dbReference type="AlphaFoldDB" id="A0A1E7FTH0"/>
<dbReference type="InterPro" id="IPR001525">
    <property type="entry name" value="C5_MeTfrase"/>
</dbReference>
<organism evidence="6 7">
    <name type="scientific">Fragilariopsis cylindrus CCMP1102</name>
    <dbReference type="NCBI Taxonomy" id="635003"/>
    <lineage>
        <taxon>Eukaryota</taxon>
        <taxon>Sar</taxon>
        <taxon>Stramenopiles</taxon>
        <taxon>Ochrophyta</taxon>
        <taxon>Bacillariophyta</taxon>
        <taxon>Bacillariophyceae</taxon>
        <taxon>Bacillariophycidae</taxon>
        <taxon>Bacillariales</taxon>
        <taxon>Bacillariaceae</taxon>
        <taxon>Fragilariopsis</taxon>
    </lineage>
</organism>
<feature type="active site" evidence="4">
    <location>
        <position position="108"/>
    </location>
</feature>
<feature type="non-terminal residue" evidence="6">
    <location>
        <position position="411"/>
    </location>
</feature>
<evidence type="ECO:0000256" key="1">
    <source>
        <dbReference type="ARBA" id="ARBA00022603"/>
    </source>
</evidence>
<keyword evidence="3 4" id="KW-0949">S-adenosyl-L-methionine</keyword>
<dbReference type="InParanoid" id="A0A1E7FTH0"/>
<dbReference type="Gene3D" id="3.90.120.10">
    <property type="entry name" value="DNA Methylase, subunit A, domain 2"/>
    <property type="match status" value="1"/>
</dbReference>
<dbReference type="InterPro" id="IPR029063">
    <property type="entry name" value="SAM-dependent_MTases_sf"/>
</dbReference>
<dbReference type="GO" id="GO:0005634">
    <property type="term" value="C:nucleus"/>
    <property type="evidence" value="ECO:0007669"/>
    <property type="project" value="TreeGrafter"/>
</dbReference>
<reference evidence="6 7" key="1">
    <citation type="submission" date="2016-09" db="EMBL/GenBank/DDBJ databases">
        <title>Extensive genetic diversity and differential bi-allelic expression allows diatom success in the polar Southern Ocean.</title>
        <authorList>
            <consortium name="DOE Joint Genome Institute"/>
            <person name="Mock T."/>
            <person name="Otillar R.P."/>
            <person name="Strauss J."/>
            <person name="Dupont C."/>
            <person name="Frickenhaus S."/>
            <person name="Maumus F."/>
            <person name="Mcmullan M."/>
            <person name="Sanges R."/>
            <person name="Schmutz J."/>
            <person name="Toseland A."/>
            <person name="Valas R."/>
            <person name="Veluchamy A."/>
            <person name="Ward B.J."/>
            <person name="Allen A."/>
            <person name="Barry K."/>
            <person name="Falciatore A."/>
            <person name="Ferrante M."/>
            <person name="Fortunato A.E."/>
            <person name="Gloeckner G."/>
            <person name="Gruber A."/>
            <person name="Hipkin R."/>
            <person name="Janech M."/>
            <person name="Kroth P."/>
            <person name="Leese F."/>
            <person name="Lindquist E."/>
            <person name="Lyon B.R."/>
            <person name="Martin J."/>
            <person name="Mayer C."/>
            <person name="Parker M."/>
            <person name="Quesneville H."/>
            <person name="Raymond J."/>
            <person name="Uhlig C."/>
            <person name="Valentin K.U."/>
            <person name="Worden A.Z."/>
            <person name="Armbrust E.V."/>
            <person name="Bowler C."/>
            <person name="Green B."/>
            <person name="Moulton V."/>
            <person name="Van Oosterhout C."/>
            <person name="Grigoriev I."/>
        </authorList>
    </citation>
    <scope>NUCLEOTIDE SEQUENCE [LARGE SCALE GENOMIC DNA]</scope>
    <source>
        <strain evidence="6 7">CCMP1102</strain>
    </source>
</reference>
<evidence type="ECO:0000256" key="5">
    <source>
        <dbReference type="SAM" id="MobiDB-lite"/>
    </source>
</evidence>
<sequence length="411" mass="47171">IKYVEFYSGIGGWTMALQESLDRLGPLLKLSSNNNNNNNNSNSHRRSRRSRRYKLKRLAALDHSDLCVQQQRNGQQQQHTKTTFSIERLSIRQIEEWSADIWCMSPPCQPHTRQHDSNNNSKDVDPRSKSFLKICECNNNKSKSKSNNNNNNYCLQDKYLPSLIFLENVIGFEVSNSFERWTTALQSRNYFISNFHLSPTQIKIPNDRPRYYCIAIRGLSLPKSQNLQIQIETATLSNTSKRTTEILPISSFLDNNQNNPSLSSLLSSSSSSSSTIPIPIRREDLYVPEKVLNNKSSWCFDIVCPTDHRSSCFTHSYGRYIKGTGSILYENDDVIEKNLLLLPPSEREFCSNWMNELNIDGTKLRYFSGSELARLFGFPTTKFVFPPQITNKQQWKLIGNSLNVGIASKLI</sequence>
<dbReference type="OrthoDB" id="414133at2759"/>
<dbReference type="Pfam" id="PF00145">
    <property type="entry name" value="DNA_methylase"/>
    <property type="match status" value="1"/>
</dbReference>
<dbReference type="PANTHER" id="PTHR46098">
    <property type="entry name" value="TRNA (CYTOSINE(38)-C(5))-METHYLTRANSFERASE"/>
    <property type="match status" value="1"/>
</dbReference>
<keyword evidence="7" id="KW-1185">Reference proteome</keyword>
<dbReference type="PRINTS" id="PR00105">
    <property type="entry name" value="C5METTRFRASE"/>
</dbReference>
<gene>
    <name evidence="6" type="ORF">FRACYDRAFT_139371</name>
</gene>
<feature type="compositionally biased region" description="Low complexity" evidence="5">
    <location>
        <begin position="31"/>
        <end position="42"/>
    </location>
</feature>
<dbReference type="PANTHER" id="PTHR46098:SF1">
    <property type="entry name" value="TRNA (CYTOSINE(38)-C(5))-METHYLTRANSFERASE"/>
    <property type="match status" value="1"/>
</dbReference>
<keyword evidence="2 4" id="KW-0808">Transferase</keyword>
<evidence type="ECO:0000256" key="2">
    <source>
        <dbReference type="ARBA" id="ARBA00022679"/>
    </source>
</evidence>
<evidence type="ECO:0000313" key="6">
    <source>
        <dbReference type="EMBL" id="OEU21471.1"/>
    </source>
</evidence>
<name>A0A1E7FTH0_9STRA</name>
<feature type="region of interest" description="Disordered" evidence="5">
    <location>
        <begin position="28"/>
        <end position="51"/>
    </location>
</feature>